<dbReference type="InterPro" id="IPR051402">
    <property type="entry name" value="KPR-Related"/>
</dbReference>
<sequence>MMKVLVIGAGAIGGYVAARMLEAGADVTLLARGKRKAQLERDGLIIQSPSGDFAGRPPVIAWGEPAGPFDMAIIATKAYGLDEALAHMAPYLTTSTAILPYLNGMRHMEKLAEAFPGQPLLGGVARIEITLDGDGRVQHLTPFESFTYGRFRSFDDAHYSELRIQLSEIQLFTEKEDIETDMWEKYAYINVLSGLTTLFQAPVGDIRDAGAGLDTFRRAFAETNAVISAAGGHLGHALLDKQLRIVSNMSPGSTSSMLRDMQNGLPTESAHLQGYMIELAHRHGCEVPLLEIILQRLDIYERDRVRS</sequence>
<reference evidence="8" key="1">
    <citation type="journal article" date="2019" name="Int. J. Syst. Evol. Microbiol.">
        <title>The Global Catalogue of Microorganisms (GCM) 10K type strain sequencing project: providing services to taxonomists for standard genome sequencing and annotation.</title>
        <authorList>
            <consortium name="The Broad Institute Genomics Platform"/>
            <consortium name="The Broad Institute Genome Sequencing Center for Infectious Disease"/>
            <person name="Wu L."/>
            <person name="Ma J."/>
        </authorList>
    </citation>
    <scope>NUCLEOTIDE SEQUENCE [LARGE SCALE GENOMIC DNA]</scope>
    <source>
        <strain evidence="8">CGMCC 1.18575</strain>
    </source>
</reference>
<dbReference type="PANTHER" id="PTHR21708:SF26">
    <property type="entry name" value="2-DEHYDROPANTOATE 2-REDUCTASE"/>
    <property type="match status" value="1"/>
</dbReference>
<dbReference type="InterPro" id="IPR013328">
    <property type="entry name" value="6PGD_dom2"/>
</dbReference>
<organism evidence="7 8">
    <name type="scientific">Cohnella soli</name>
    <dbReference type="NCBI Taxonomy" id="425005"/>
    <lineage>
        <taxon>Bacteria</taxon>
        <taxon>Bacillati</taxon>
        <taxon>Bacillota</taxon>
        <taxon>Bacilli</taxon>
        <taxon>Bacillales</taxon>
        <taxon>Paenibacillaceae</taxon>
        <taxon>Cohnella</taxon>
    </lineage>
</organism>
<dbReference type="InterPro" id="IPR013332">
    <property type="entry name" value="KPR_N"/>
</dbReference>
<dbReference type="InterPro" id="IPR003710">
    <property type="entry name" value="ApbA"/>
</dbReference>
<dbReference type="Pfam" id="PF08546">
    <property type="entry name" value="ApbA_C"/>
    <property type="match status" value="1"/>
</dbReference>
<comment type="pathway">
    <text evidence="4">Cofactor biosynthesis; (R)-pantothenate biosynthesis; (R)-pantoate from 3-methyl-2-oxobutanoate: step 2/2.</text>
</comment>
<gene>
    <name evidence="7" type="ORF">ACFPOF_12270</name>
</gene>
<evidence type="ECO:0000256" key="1">
    <source>
        <dbReference type="ARBA" id="ARBA00007870"/>
    </source>
</evidence>
<evidence type="ECO:0000313" key="7">
    <source>
        <dbReference type="EMBL" id="MFC5403509.1"/>
    </source>
</evidence>
<accession>A0ABW0HRF0</accession>
<dbReference type="InterPro" id="IPR013752">
    <property type="entry name" value="KPA_reductase"/>
</dbReference>
<keyword evidence="3 4" id="KW-0560">Oxidoreductase</keyword>
<evidence type="ECO:0000259" key="5">
    <source>
        <dbReference type="Pfam" id="PF02558"/>
    </source>
</evidence>
<dbReference type="Pfam" id="PF02558">
    <property type="entry name" value="ApbA"/>
    <property type="match status" value="1"/>
</dbReference>
<feature type="domain" description="Ketopantoate reductase N-terminal" evidence="5">
    <location>
        <begin position="4"/>
        <end position="151"/>
    </location>
</feature>
<dbReference type="EMBL" id="JBHSMI010000023">
    <property type="protein sequence ID" value="MFC5403509.1"/>
    <property type="molecule type" value="Genomic_DNA"/>
</dbReference>
<dbReference type="Gene3D" id="1.10.1040.10">
    <property type="entry name" value="N-(1-d-carboxylethyl)-l-norvaline Dehydrogenase, domain 2"/>
    <property type="match status" value="1"/>
</dbReference>
<evidence type="ECO:0000256" key="4">
    <source>
        <dbReference type="RuleBase" id="RU362068"/>
    </source>
</evidence>
<evidence type="ECO:0000256" key="3">
    <source>
        <dbReference type="ARBA" id="ARBA00023002"/>
    </source>
</evidence>
<dbReference type="NCBIfam" id="TIGR00745">
    <property type="entry name" value="apbA_panE"/>
    <property type="match status" value="1"/>
</dbReference>
<name>A0ABW0HRF0_9BACL</name>
<dbReference type="SUPFAM" id="SSF48179">
    <property type="entry name" value="6-phosphogluconate dehydrogenase C-terminal domain-like"/>
    <property type="match status" value="1"/>
</dbReference>
<dbReference type="EC" id="1.1.1.169" evidence="4"/>
<comment type="caution">
    <text evidence="7">The sequence shown here is derived from an EMBL/GenBank/DDBJ whole genome shotgun (WGS) entry which is preliminary data.</text>
</comment>
<proteinExistence type="inferred from homology"/>
<dbReference type="SUPFAM" id="SSF51735">
    <property type="entry name" value="NAD(P)-binding Rossmann-fold domains"/>
    <property type="match status" value="1"/>
</dbReference>
<dbReference type="PANTHER" id="PTHR21708">
    <property type="entry name" value="PROBABLE 2-DEHYDROPANTOATE 2-REDUCTASE"/>
    <property type="match status" value="1"/>
</dbReference>
<dbReference type="Proteomes" id="UP001596113">
    <property type="component" value="Unassembled WGS sequence"/>
</dbReference>
<keyword evidence="2 4" id="KW-0521">NADP</keyword>
<keyword evidence="8" id="KW-1185">Reference proteome</keyword>
<keyword evidence="4" id="KW-0566">Pantothenate biosynthesis</keyword>
<evidence type="ECO:0000256" key="2">
    <source>
        <dbReference type="ARBA" id="ARBA00022857"/>
    </source>
</evidence>
<feature type="domain" description="Ketopantoate reductase C-terminal" evidence="6">
    <location>
        <begin position="177"/>
        <end position="299"/>
    </location>
</feature>
<dbReference type="InterPro" id="IPR036291">
    <property type="entry name" value="NAD(P)-bd_dom_sf"/>
</dbReference>
<comment type="catalytic activity">
    <reaction evidence="4">
        <text>(R)-pantoate + NADP(+) = 2-dehydropantoate + NADPH + H(+)</text>
        <dbReference type="Rhea" id="RHEA:16233"/>
        <dbReference type="ChEBI" id="CHEBI:11561"/>
        <dbReference type="ChEBI" id="CHEBI:15378"/>
        <dbReference type="ChEBI" id="CHEBI:15980"/>
        <dbReference type="ChEBI" id="CHEBI:57783"/>
        <dbReference type="ChEBI" id="CHEBI:58349"/>
        <dbReference type="EC" id="1.1.1.169"/>
    </reaction>
</comment>
<dbReference type="InterPro" id="IPR008927">
    <property type="entry name" value="6-PGluconate_DH-like_C_sf"/>
</dbReference>
<evidence type="ECO:0000259" key="6">
    <source>
        <dbReference type="Pfam" id="PF08546"/>
    </source>
</evidence>
<protein>
    <recommendedName>
        <fullName evidence="4">2-dehydropantoate 2-reductase</fullName>
        <ecNumber evidence="4">1.1.1.169</ecNumber>
    </recommendedName>
    <alternativeName>
        <fullName evidence="4">Ketopantoate reductase</fullName>
    </alternativeName>
</protein>
<evidence type="ECO:0000313" key="8">
    <source>
        <dbReference type="Proteomes" id="UP001596113"/>
    </source>
</evidence>
<comment type="similarity">
    <text evidence="1 4">Belongs to the ketopantoate reductase family.</text>
</comment>
<dbReference type="Gene3D" id="3.40.50.720">
    <property type="entry name" value="NAD(P)-binding Rossmann-like Domain"/>
    <property type="match status" value="1"/>
</dbReference>
<comment type="function">
    <text evidence="4">Catalyzes the NADPH-dependent reduction of ketopantoate into pantoic acid.</text>
</comment>
<dbReference type="RefSeq" id="WP_378132922.1">
    <property type="nucleotide sequence ID" value="NZ_JBHSMI010000023.1"/>
</dbReference>